<dbReference type="Proteomes" id="UP000308600">
    <property type="component" value="Unassembled WGS sequence"/>
</dbReference>
<name>A0ACD3B139_9AGAR</name>
<evidence type="ECO:0000313" key="2">
    <source>
        <dbReference type="Proteomes" id="UP000308600"/>
    </source>
</evidence>
<evidence type="ECO:0000313" key="1">
    <source>
        <dbReference type="EMBL" id="TFK71978.1"/>
    </source>
</evidence>
<sequence>MTSVLTRPLHRLSTTWLPFYPLSSIPTSPPRPPKFSQNLPLELERYILELALFSQSQSAAINLLLVAHRARVWLEPLLYNTVILNTHNKAQRFVATLQTRPESYFKTHVKSLLIRADDAVLHPVILTTCSNVRQLTVLPASQASTLLHPLLQNLTFPNLSNLTINLDSSFGVAKIDFSLPIFRQVTHMQVHNSLVRAKTAWNGIACVIADENHDDDDDNNRGHMQSSIDANINGRSDPTVVHSDAVPGFLPNLTHLSMQGLGFSSAPHILELCPRLNCLVFERHPDHAVGLEIEDPRFVRGNPRENNNGGKAEVATKNGGNANTRGVGVIEGMGAEEVVFGWWEEMEYWATADEAVAKNWKEYEEKASSEDASDIVN</sequence>
<protein>
    <submittedName>
        <fullName evidence="1">Uncharacterized protein</fullName>
    </submittedName>
</protein>
<dbReference type="EMBL" id="ML208291">
    <property type="protein sequence ID" value="TFK71978.1"/>
    <property type="molecule type" value="Genomic_DNA"/>
</dbReference>
<gene>
    <name evidence="1" type="ORF">BDN72DRAFT_395067</name>
</gene>
<organism evidence="1 2">
    <name type="scientific">Pluteus cervinus</name>
    <dbReference type="NCBI Taxonomy" id="181527"/>
    <lineage>
        <taxon>Eukaryota</taxon>
        <taxon>Fungi</taxon>
        <taxon>Dikarya</taxon>
        <taxon>Basidiomycota</taxon>
        <taxon>Agaricomycotina</taxon>
        <taxon>Agaricomycetes</taxon>
        <taxon>Agaricomycetidae</taxon>
        <taxon>Agaricales</taxon>
        <taxon>Pluteineae</taxon>
        <taxon>Pluteaceae</taxon>
        <taxon>Pluteus</taxon>
    </lineage>
</organism>
<reference evidence="1 2" key="1">
    <citation type="journal article" date="2019" name="Nat. Ecol. Evol.">
        <title>Megaphylogeny resolves global patterns of mushroom evolution.</title>
        <authorList>
            <person name="Varga T."/>
            <person name="Krizsan K."/>
            <person name="Foldi C."/>
            <person name="Dima B."/>
            <person name="Sanchez-Garcia M."/>
            <person name="Sanchez-Ramirez S."/>
            <person name="Szollosi G.J."/>
            <person name="Szarkandi J.G."/>
            <person name="Papp V."/>
            <person name="Albert L."/>
            <person name="Andreopoulos W."/>
            <person name="Angelini C."/>
            <person name="Antonin V."/>
            <person name="Barry K.W."/>
            <person name="Bougher N.L."/>
            <person name="Buchanan P."/>
            <person name="Buyck B."/>
            <person name="Bense V."/>
            <person name="Catcheside P."/>
            <person name="Chovatia M."/>
            <person name="Cooper J."/>
            <person name="Damon W."/>
            <person name="Desjardin D."/>
            <person name="Finy P."/>
            <person name="Geml J."/>
            <person name="Haridas S."/>
            <person name="Hughes K."/>
            <person name="Justo A."/>
            <person name="Karasinski D."/>
            <person name="Kautmanova I."/>
            <person name="Kiss B."/>
            <person name="Kocsube S."/>
            <person name="Kotiranta H."/>
            <person name="LaButti K.M."/>
            <person name="Lechner B.E."/>
            <person name="Liimatainen K."/>
            <person name="Lipzen A."/>
            <person name="Lukacs Z."/>
            <person name="Mihaltcheva S."/>
            <person name="Morgado L.N."/>
            <person name="Niskanen T."/>
            <person name="Noordeloos M.E."/>
            <person name="Ohm R.A."/>
            <person name="Ortiz-Santana B."/>
            <person name="Ovrebo C."/>
            <person name="Racz N."/>
            <person name="Riley R."/>
            <person name="Savchenko A."/>
            <person name="Shiryaev A."/>
            <person name="Soop K."/>
            <person name="Spirin V."/>
            <person name="Szebenyi C."/>
            <person name="Tomsovsky M."/>
            <person name="Tulloss R.E."/>
            <person name="Uehling J."/>
            <person name="Grigoriev I.V."/>
            <person name="Vagvolgyi C."/>
            <person name="Papp T."/>
            <person name="Martin F.M."/>
            <person name="Miettinen O."/>
            <person name="Hibbett D.S."/>
            <person name="Nagy L.G."/>
        </authorList>
    </citation>
    <scope>NUCLEOTIDE SEQUENCE [LARGE SCALE GENOMIC DNA]</scope>
    <source>
        <strain evidence="1 2">NL-1719</strain>
    </source>
</reference>
<accession>A0ACD3B139</accession>
<keyword evidence="2" id="KW-1185">Reference proteome</keyword>
<proteinExistence type="predicted"/>